<protein>
    <submittedName>
        <fullName evidence="1">Uncharacterized protein</fullName>
    </submittedName>
</protein>
<proteinExistence type="predicted"/>
<name>A0A645A1K4_9ZZZZ</name>
<accession>A0A645A1K4</accession>
<reference evidence="1" key="1">
    <citation type="submission" date="2019-08" db="EMBL/GenBank/DDBJ databases">
        <authorList>
            <person name="Kucharzyk K."/>
            <person name="Murdoch R.W."/>
            <person name="Higgins S."/>
            <person name="Loffler F."/>
        </authorList>
    </citation>
    <scope>NUCLEOTIDE SEQUENCE</scope>
</reference>
<sequence length="560" mass="62380">MANLGASAARAHKGQPRRVRVRIRHGDDFHHVAIFQFGTQRHLLAIDLARHGVIAHIRVHGIGKIDHRCATWQRHDLALGREYVNGIGEQVHPHVVPELGRIACFVLDVEQRLQPLGAHALHRRSACAAHFLVQPMRRHTGLGHHVHFLGADLELDVHPGRPHQRGVQRLVAVDLGNRDMVLELARHRLVHLVQHAQRGIAIRHRGHDHTEAVDIGHLGKAQVVLGHLLVDGEQGFLAPRQAHMHAKTVEGQIRLVLHLGDQIASTPTRSGNRLGQRRITPWMQMPEGQILQFAEGLVQPQTMCNRHIDFQRLGRDAVPLGARHVRERPHVVRAICQLDENDAHVPRHGQQHLAKRLGLVFLAGVELQLVQLGQAVHHLGHGCTKALDQIGLGDATIFHRVMQQSRAQGLRIELPARTQGRHGNRMRDVWLAAVAHLPQVRLIGEPVSLAHLLDACVIQVVQLLQQRCKARSGRIGCGNTCASGRHDRSAGVRWCGGCLLRHCVHAPNVACAKDYDYKALQDSRACTSARVFCNDAARSRHVCGVKAAWMRRYCSATNPY</sequence>
<evidence type="ECO:0000313" key="1">
    <source>
        <dbReference type="EMBL" id="MPM47079.1"/>
    </source>
</evidence>
<comment type="caution">
    <text evidence="1">The sequence shown here is derived from an EMBL/GenBank/DDBJ whole genome shotgun (WGS) entry which is preliminary data.</text>
</comment>
<organism evidence="1">
    <name type="scientific">bioreactor metagenome</name>
    <dbReference type="NCBI Taxonomy" id="1076179"/>
    <lineage>
        <taxon>unclassified sequences</taxon>
        <taxon>metagenomes</taxon>
        <taxon>ecological metagenomes</taxon>
    </lineage>
</organism>
<dbReference type="EMBL" id="VSSQ01011531">
    <property type="protein sequence ID" value="MPM47079.1"/>
    <property type="molecule type" value="Genomic_DNA"/>
</dbReference>
<gene>
    <name evidence="1" type="ORF">SDC9_93787</name>
</gene>
<dbReference type="AlphaFoldDB" id="A0A645A1K4"/>